<evidence type="ECO:0000313" key="1">
    <source>
        <dbReference type="EMBL" id="PPJ57063.1"/>
    </source>
</evidence>
<name>A0A2S6CBI7_9PEZI</name>
<dbReference type="InterPro" id="IPR032675">
    <property type="entry name" value="LRR_dom_sf"/>
</dbReference>
<dbReference type="Gene3D" id="3.80.10.10">
    <property type="entry name" value="Ribonuclease Inhibitor"/>
    <property type="match status" value="1"/>
</dbReference>
<protein>
    <submittedName>
        <fullName evidence="1">Uncharacterized protein</fullName>
    </submittedName>
</protein>
<dbReference type="Proteomes" id="UP000237631">
    <property type="component" value="Unassembled WGS sequence"/>
</dbReference>
<proteinExistence type="predicted"/>
<evidence type="ECO:0000313" key="2">
    <source>
        <dbReference type="Proteomes" id="UP000237631"/>
    </source>
</evidence>
<sequence>MEPRRLDSLPPELQDTIISFVPRPSDLKALCLSCKQLHDIATPHLYRLVIIDISAAAPNVGFFTMGNPGHAHIKSLRFTHMQDVDQAEQHVDANKIMRLALYCLPKDSLVCLMAPKNLRMEVETLATIFTQQKALRELCIGSIRDAASQSSFHIKPSLRDLRSINMHHLGDERDLNFYSDIMVQSHENIRELALSGSTSTLKRLKLIYASGNRKAPWQILSAFDIVELAARCLSLEDIFLDFPTIDIRSLQGQDWADYGKWLDFLARLPRLRILHIGTWPTAPFPDHTTPAHMYEAAYHNLISQCALAIQRRIDQHRPNQSLQLKLLSFGSAPSNEDRAMTNDGGHITMNRLPFVRLPASLPSEDDLPSMVSVPARLVRYHDSNYKSVSRQSGRDHGSLWTGYNALTDRT</sequence>
<dbReference type="OrthoDB" id="5130616at2759"/>
<dbReference type="EMBL" id="PNEN01000503">
    <property type="protein sequence ID" value="PPJ57063.1"/>
    <property type="molecule type" value="Genomic_DNA"/>
</dbReference>
<dbReference type="SUPFAM" id="SSF52047">
    <property type="entry name" value="RNI-like"/>
    <property type="match status" value="1"/>
</dbReference>
<accession>A0A2S6CBI7</accession>
<dbReference type="AlphaFoldDB" id="A0A2S6CBI7"/>
<reference evidence="2" key="1">
    <citation type="journal article" date="2017" name="bioRxiv">
        <title>Conservation of a gene cluster reveals novel cercosporin biosynthetic mechanisms and extends production to the genus Colletotrichum.</title>
        <authorList>
            <person name="de Jonge R."/>
            <person name="Ebert M.K."/>
            <person name="Huitt-Roehl C.R."/>
            <person name="Pal P."/>
            <person name="Suttle J.C."/>
            <person name="Spanner R.E."/>
            <person name="Neubauer J.D."/>
            <person name="Jurick W.M.II."/>
            <person name="Stott K.A."/>
            <person name="Secor G.A."/>
            <person name="Thomma B.P.H.J."/>
            <person name="Van de Peer Y."/>
            <person name="Townsend C.A."/>
            <person name="Bolton M.D."/>
        </authorList>
    </citation>
    <scope>NUCLEOTIDE SEQUENCE [LARGE SCALE GENOMIC DNA]</scope>
    <source>
        <strain evidence="2">CBS538.71</strain>
    </source>
</reference>
<organism evidence="1 2">
    <name type="scientific">Cercospora berteroae</name>
    <dbReference type="NCBI Taxonomy" id="357750"/>
    <lineage>
        <taxon>Eukaryota</taxon>
        <taxon>Fungi</taxon>
        <taxon>Dikarya</taxon>
        <taxon>Ascomycota</taxon>
        <taxon>Pezizomycotina</taxon>
        <taxon>Dothideomycetes</taxon>
        <taxon>Dothideomycetidae</taxon>
        <taxon>Mycosphaerellales</taxon>
        <taxon>Mycosphaerellaceae</taxon>
        <taxon>Cercospora</taxon>
    </lineage>
</organism>
<keyword evidence="2" id="KW-1185">Reference proteome</keyword>
<gene>
    <name evidence="1" type="ORF">CBER1_00534</name>
</gene>
<comment type="caution">
    <text evidence="1">The sequence shown here is derived from an EMBL/GenBank/DDBJ whole genome shotgun (WGS) entry which is preliminary data.</text>
</comment>